<organism evidence="4">
    <name type="scientific">viral metagenome</name>
    <dbReference type="NCBI Taxonomy" id="1070528"/>
    <lineage>
        <taxon>unclassified sequences</taxon>
        <taxon>metagenomes</taxon>
        <taxon>organismal metagenomes</taxon>
    </lineage>
</organism>
<dbReference type="Gene3D" id="2.60.120.200">
    <property type="match status" value="1"/>
</dbReference>
<dbReference type="EMBL" id="MT141776">
    <property type="protein sequence ID" value="QJA70249.1"/>
    <property type="molecule type" value="Genomic_DNA"/>
</dbReference>
<proteinExistence type="predicted"/>
<feature type="domain" description="LamG-like jellyroll fold" evidence="3">
    <location>
        <begin position="265"/>
        <end position="401"/>
    </location>
</feature>
<reference evidence="4" key="1">
    <citation type="submission" date="2020-03" db="EMBL/GenBank/DDBJ databases">
        <title>The deep terrestrial virosphere.</title>
        <authorList>
            <person name="Holmfeldt K."/>
            <person name="Nilsson E."/>
            <person name="Simone D."/>
            <person name="Lopez-Fernandez M."/>
            <person name="Wu X."/>
            <person name="de Brujin I."/>
            <person name="Lundin D."/>
            <person name="Andersson A."/>
            <person name="Bertilsson S."/>
            <person name="Dopson M."/>
        </authorList>
    </citation>
    <scope>NUCLEOTIDE SEQUENCE</scope>
    <source>
        <strain evidence="4">MM415A03880</strain>
    </source>
</reference>
<evidence type="ECO:0000313" key="4">
    <source>
        <dbReference type="EMBL" id="QJA70249.1"/>
    </source>
</evidence>
<evidence type="ECO:0000256" key="1">
    <source>
        <dbReference type="ARBA" id="ARBA00022729"/>
    </source>
</evidence>
<dbReference type="SUPFAM" id="SSF49899">
    <property type="entry name" value="Concanavalin A-like lectins/glucanases"/>
    <property type="match status" value="1"/>
</dbReference>
<keyword evidence="4" id="KW-0430">Lectin</keyword>
<evidence type="ECO:0000259" key="3">
    <source>
        <dbReference type="SMART" id="SM00560"/>
    </source>
</evidence>
<dbReference type="AlphaFoldDB" id="A0A6M3JJ82"/>
<dbReference type="GO" id="GO:0030246">
    <property type="term" value="F:carbohydrate binding"/>
    <property type="evidence" value="ECO:0007669"/>
    <property type="project" value="UniProtKB-KW"/>
</dbReference>
<dbReference type="InterPro" id="IPR006558">
    <property type="entry name" value="LamG-like"/>
</dbReference>
<keyword evidence="1" id="KW-0732">Signal</keyword>
<keyword evidence="2" id="KW-1015">Disulfide bond</keyword>
<protein>
    <submittedName>
        <fullName evidence="4">Putative lectin/glucanase superfamily protein</fullName>
    </submittedName>
</protein>
<dbReference type="SMART" id="SM00560">
    <property type="entry name" value="LamGL"/>
    <property type="match status" value="1"/>
</dbReference>
<evidence type="ECO:0000256" key="2">
    <source>
        <dbReference type="ARBA" id="ARBA00023157"/>
    </source>
</evidence>
<gene>
    <name evidence="4" type="ORF">MM415A03880_0009</name>
</gene>
<sequence>MKKIFLFIFISLITLTGFGQSHFKRGAKIGNTDSTAVIDSISKYGDIFRVYSGATRIYDDLLLTTATPLNDIAPVWADTTNAPGGIMTYNQAQNLLGGGGTTAKYSWIPFITGVTTGAPVAGDSSFTHSNFIGKHITAIREGGIQQQHPDNTQTDGFWFNNTNGELRFKPVFGAKEQFEIWATNTIQWEQLSIEGQGSALLTNLRAYWALDEVSGNIVYDALGIYNGTTNAYTNYPGVFGVCEKFQADYGHYIDFGTTVGDIGTSDFTLAAWIKPQQLGIDQGIAGNWGDYPYFYMQVNTENKLRAVINFTGTVIGVLSPASTISQTWIHVALVADRDSHMKIYLNGIVQADTEDISAHSAVNVVNNSTFAVGRIGDYLAGYNFTGFIDEVALYLRTLSAAELLELMTKTYPFN</sequence>
<dbReference type="Pfam" id="PF13385">
    <property type="entry name" value="Laminin_G_3"/>
    <property type="match status" value="1"/>
</dbReference>
<dbReference type="InterPro" id="IPR013320">
    <property type="entry name" value="ConA-like_dom_sf"/>
</dbReference>
<accession>A0A6M3JJ82</accession>
<name>A0A6M3JJ82_9ZZZZ</name>